<evidence type="ECO:0000256" key="1">
    <source>
        <dbReference type="ARBA" id="ARBA00004459"/>
    </source>
</evidence>
<dbReference type="Pfam" id="PF01514">
    <property type="entry name" value="YscJ_FliF"/>
    <property type="match status" value="1"/>
</dbReference>
<proteinExistence type="inferred from homology"/>
<evidence type="ECO:0000256" key="5">
    <source>
        <dbReference type="ARBA" id="ARBA00023139"/>
    </source>
</evidence>
<keyword evidence="3 8" id="KW-0732">Signal</keyword>
<dbReference type="InterPro" id="IPR043427">
    <property type="entry name" value="YscJ/FliF"/>
</dbReference>
<protein>
    <recommendedName>
        <fullName evidence="8">Lipoprotein</fullName>
    </recommendedName>
</protein>
<evidence type="ECO:0000256" key="3">
    <source>
        <dbReference type="ARBA" id="ARBA00022729"/>
    </source>
</evidence>
<evidence type="ECO:0000256" key="2">
    <source>
        <dbReference type="ARBA" id="ARBA00009509"/>
    </source>
</evidence>
<keyword evidence="5 8" id="KW-0564">Palmitate</keyword>
<dbReference type="PANTHER" id="PTHR30046">
    <property type="entry name" value="FLAGELLAR M-RING PROTEIN"/>
    <property type="match status" value="1"/>
</dbReference>
<evidence type="ECO:0000313" key="10">
    <source>
        <dbReference type="EMBL" id="WMT04750.1"/>
    </source>
</evidence>
<evidence type="ECO:0000256" key="8">
    <source>
        <dbReference type="RuleBase" id="RU364102"/>
    </source>
</evidence>
<dbReference type="Gene3D" id="3.30.300.30">
    <property type="match status" value="1"/>
</dbReference>
<keyword evidence="11" id="KW-1185">Reference proteome</keyword>
<accession>A0ABY9PFB9</accession>
<dbReference type="PRINTS" id="PR01338">
    <property type="entry name" value="TYPE3OMKPROT"/>
</dbReference>
<evidence type="ECO:0000313" key="11">
    <source>
        <dbReference type="Proteomes" id="UP001229313"/>
    </source>
</evidence>
<gene>
    <name evidence="10" type="primary">sctJ</name>
    <name evidence="10" type="ORF">RDV84_07910</name>
</gene>
<keyword evidence="7 8" id="KW-0449">Lipoprotein</keyword>
<keyword evidence="8" id="KW-0812">Transmembrane</keyword>
<dbReference type="InterPro" id="IPR003282">
    <property type="entry name" value="T3SS_SctJ"/>
</dbReference>
<keyword evidence="8" id="KW-1133">Transmembrane helix</keyword>
<evidence type="ECO:0000256" key="4">
    <source>
        <dbReference type="ARBA" id="ARBA00023136"/>
    </source>
</evidence>
<dbReference type="Proteomes" id="UP001229313">
    <property type="component" value="Chromosome"/>
</dbReference>
<feature type="domain" description="Flagellar M-ring N-terminal" evidence="9">
    <location>
        <begin position="42"/>
        <end position="208"/>
    </location>
</feature>
<evidence type="ECO:0000256" key="6">
    <source>
        <dbReference type="ARBA" id="ARBA00023237"/>
    </source>
</evidence>
<evidence type="ECO:0000259" key="9">
    <source>
        <dbReference type="Pfam" id="PF01514"/>
    </source>
</evidence>
<name>A0ABY9PFB9_9GAMM</name>
<reference evidence="10 11" key="1">
    <citation type="submission" date="2023-08" db="EMBL/GenBank/DDBJ databases">
        <title>The whole genome sequence of Lysobacter yananisis.</title>
        <authorList>
            <person name="Sun H."/>
        </authorList>
    </citation>
    <scope>NUCLEOTIDE SEQUENCE [LARGE SCALE GENOMIC DNA]</scope>
    <source>
        <strain evidence="10 11">SNNU513</strain>
    </source>
</reference>
<comment type="similarity">
    <text evidence="2 8">Belongs to the YscJ lipoprotein family.</text>
</comment>
<dbReference type="EMBL" id="CP133568">
    <property type="protein sequence ID" value="WMT04750.1"/>
    <property type="molecule type" value="Genomic_DNA"/>
</dbReference>
<dbReference type="NCBIfam" id="TIGR02544">
    <property type="entry name" value="III_secr_YscJ"/>
    <property type="match status" value="1"/>
</dbReference>
<organism evidence="10 11">
    <name type="scientific">Lysobacter yananisis</name>
    <dbReference type="NCBI Taxonomy" id="1003114"/>
    <lineage>
        <taxon>Bacteria</taxon>
        <taxon>Pseudomonadati</taxon>
        <taxon>Pseudomonadota</taxon>
        <taxon>Gammaproteobacteria</taxon>
        <taxon>Lysobacterales</taxon>
        <taxon>Lysobacteraceae</taxon>
        <taxon>Lysobacter</taxon>
    </lineage>
</organism>
<dbReference type="PANTHER" id="PTHR30046:SF2">
    <property type="entry name" value="YOP PROTEINS TRANSLOCATION LIPOPROTEIN J"/>
    <property type="match status" value="1"/>
</dbReference>
<dbReference type="RefSeq" id="WP_057949560.1">
    <property type="nucleotide sequence ID" value="NZ_CP133568.1"/>
</dbReference>
<dbReference type="Gene3D" id="3.30.70.1530">
    <property type="entry name" value="Hypothetical protein rpa1041"/>
    <property type="match status" value="1"/>
</dbReference>
<sequence length="281" mass="30113">MGRASGVNAAGFKAACFKAAGFKAGRILAALLACLLIVGCTRTPLYSQLDEQQANELMAALLDAGIPAEKDPSPSKTGWEVMVNRGDIPYAMQVLNSRGLPRAQYRSLGEVFKKEGFASSALEEKARYLYGLSQELSRTLTRIDGVVEARVHIALPDRDPLGGNVQDSSASVLIFERPGQSLRDRETDIKVFVKDSVEGLDDVNKVTVKFFTVQSPPKVHQAAGPLNAVIGSIDLSAVIIGAGVLVLLAIAAFFFGRLRSRFFPPSQPPPQSNARGGVWNG</sequence>
<comment type="subcellular location">
    <subcellularLocation>
        <location evidence="1">Cell outer membrane</location>
        <topology evidence="1">Lipid-anchor</topology>
    </subcellularLocation>
</comment>
<feature type="transmembrane region" description="Helical" evidence="8">
    <location>
        <begin position="235"/>
        <end position="255"/>
    </location>
</feature>
<evidence type="ECO:0000256" key="7">
    <source>
        <dbReference type="ARBA" id="ARBA00023288"/>
    </source>
</evidence>
<dbReference type="InterPro" id="IPR006182">
    <property type="entry name" value="FliF_N_dom"/>
</dbReference>
<keyword evidence="6 8" id="KW-0998">Cell outer membrane</keyword>
<keyword evidence="4 8" id="KW-0472">Membrane</keyword>
<dbReference type="InterPro" id="IPR045851">
    <property type="entry name" value="AMP-bd_C_sf"/>
</dbReference>